<feature type="transmembrane region" description="Helical" evidence="6">
    <location>
        <begin position="154"/>
        <end position="173"/>
    </location>
</feature>
<evidence type="ECO:0000256" key="3">
    <source>
        <dbReference type="ARBA" id="ARBA00022692"/>
    </source>
</evidence>
<dbReference type="InterPro" id="IPR001851">
    <property type="entry name" value="ABC_transp_permease"/>
</dbReference>
<sequence length="317" mass="34419">MKKHYFILAGLILLGILYPQMFPGYLSVAITLLLYAGWATAWDILGGWAGQVSLGHASFVGLGAYFVAVGTAHHEIAPWWSILMGLVAAAMLAYLWGRLTFKLKGPYFTLSTIAIAEILRLIAINEGWLTGGATGVFIMVLPEPFGLDLFSRQVNYYLALAFAATTVLIVMLISRSKFGYQLRAVREDEDSAMASGINPTTVKLKAFMISGALAALGGGIYAIFLSFIEPHIIFYLLLSVQIALTAIIGGRGTIWGPCVGAFLLVGSGEVFRTTFAEANMLIYGLLIMLVVMFMPRGIVGEPARYLIRRAYAKRAQG</sequence>
<protein>
    <submittedName>
        <fullName evidence="7">Branched-chain amino acid transport system permease protein</fullName>
    </submittedName>
</protein>
<organism evidence="7 8">
    <name type="scientific">Halomonas korlensis</name>
    <dbReference type="NCBI Taxonomy" id="463301"/>
    <lineage>
        <taxon>Bacteria</taxon>
        <taxon>Pseudomonadati</taxon>
        <taxon>Pseudomonadota</taxon>
        <taxon>Gammaproteobacteria</taxon>
        <taxon>Oceanospirillales</taxon>
        <taxon>Halomonadaceae</taxon>
        <taxon>Halomonas</taxon>
    </lineage>
</organism>
<evidence type="ECO:0000256" key="2">
    <source>
        <dbReference type="ARBA" id="ARBA00022475"/>
    </source>
</evidence>
<evidence type="ECO:0000256" key="1">
    <source>
        <dbReference type="ARBA" id="ARBA00004429"/>
    </source>
</evidence>
<keyword evidence="5 6" id="KW-0472">Membrane</keyword>
<keyword evidence="3 6" id="KW-0812">Transmembrane</keyword>
<feature type="transmembrane region" description="Helical" evidence="6">
    <location>
        <begin position="52"/>
        <end position="73"/>
    </location>
</feature>
<feature type="transmembrane region" description="Helical" evidence="6">
    <location>
        <begin position="118"/>
        <end position="142"/>
    </location>
</feature>
<evidence type="ECO:0000256" key="6">
    <source>
        <dbReference type="SAM" id="Phobius"/>
    </source>
</evidence>
<dbReference type="GO" id="GO:0015658">
    <property type="term" value="F:branched-chain amino acid transmembrane transporter activity"/>
    <property type="evidence" value="ECO:0007669"/>
    <property type="project" value="InterPro"/>
</dbReference>
<dbReference type="OrthoDB" id="9034298at2"/>
<feature type="transmembrane region" description="Helical" evidence="6">
    <location>
        <begin position="79"/>
        <end position="97"/>
    </location>
</feature>
<keyword evidence="2" id="KW-1003">Cell membrane</keyword>
<name>A0A1I7GK86_9GAMM</name>
<dbReference type="PANTHER" id="PTHR30482">
    <property type="entry name" value="HIGH-AFFINITY BRANCHED-CHAIN AMINO ACID TRANSPORT SYSTEM PERMEASE"/>
    <property type="match status" value="1"/>
</dbReference>
<keyword evidence="8" id="KW-1185">Reference proteome</keyword>
<dbReference type="CDD" id="cd06581">
    <property type="entry name" value="TM_PBP1_LivM_like"/>
    <property type="match status" value="1"/>
</dbReference>
<comment type="subcellular location">
    <subcellularLocation>
        <location evidence="1">Cell inner membrane</location>
        <topology evidence="1">Multi-pass membrane protein</topology>
    </subcellularLocation>
</comment>
<feature type="transmembrane region" description="Helical" evidence="6">
    <location>
        <begin position="5"/>
        <end position="22"/>
    </location>
</feature>
<dbReference type="AlphaFoldDB" id="A0A1I7GK86"/>
<keyword evidence="4 6" id="KW-1133">Transmembrane helix</keyword>
<feature type="transmembrane region" description="Helical" evidence="6">
    <location>
        <begin position="232"/>
        <end position="249"/>
    </location>
</feature>
<proteinExistence type="predicted"/>
<gene>
    <name evidence="7" type="ORF">SAMN04487955_10370</name>
</gene>
<dbReference type="EMBL" id="FPBP01000003">
    <property type="protein sequence ID" value="SFU48844.1"/>
    <property type="molecule type" value="Genomic_DNA"/>
</dbReference>
<evidence type="ECO:0000313" key="8">
    <source>
        <dbReference type="Proteomes" id="UP000198693"/>
    </source>
</evidence>
<feature type="transmembrane region" description="Helical" evidence="6">
    <location>
        <begin position="206"/>
        <end position="226"/>
    </location>
</feature>
<accession>A0A1I7GK86</accession>
<dbReference type="STRING" id="463301.SAMN04487955_10370"/>
<evidence type="ECO:0000256" key="5">
    <source>
        <dbReference type="ARBA" id="ARBA00023136"/>
    </source>
</evidence>
<dbReference type="InterPro" id="IPR043428">
    <property type="entry name" value="LivM-like"/>
</dbReference>
<dbReference type="Pfam" id="PF02653">
    <property type="entry name" value="BPD_transp_2"/>
    <property type="match status" value="1"/>
</dbReference>
<dbReference type="PANTHER" id="PTHR30482:SF10">
    <property type="entry name" value="HIGH-AFFINITY BRANCHED-CHAIN AMINO ACID TRANSPORT PROTEIN BRAE"/>
    <property type="match status" value="1"/>
</dbReference>
<reference evidence="8" key="1">
    <citation type="submission" date="2016-10" db="EMBL/GenBank/DDBJ databases">
        <authorList>
            <person name="Varghese N."/>
            <person name="Submissions S."/>
        </authorList>
    </citation>
    <scope>NUCLEOTIDE SEQUENCE [LARGE SCALE GENOMIC DNA]</scope>
    <source>
        <strain evidence="8">CGMCC 1.6981</strain>
    </source>
</reference>
<dbReference type="RefSeq" id="WP_089793594.1">
    <property type="nucleotide sequence ID" value="NZ_FPBP01000003.1"/>
</dbReference>
<evidence type="ECO:0000313" key="7">
    <source>
        <dbReference type="EMBL" id="SFU48844.1"/>
    </source>
</evidence>
<evidence type="ECO:0000256" key="4">
    <source>
        <dbReference type="ARBA" id="ARBA00022989"/>
    </source>
</evidence>
<feature type="transmembrane region" description="Helical" evidence="6">
    <location>
        <begin position="281"/>
        <end position="299"/>
    </location>
</feature>
<dbReference type="Proteomes" id="UP000198693">
    <property type="component" value="Unassembled WGS sequence"/>
</dbReference>
<dbReference type="GO" id="GO:0005886">
    <property type="term" value="C:plasma membrane"/>
    <property type="evidence" value="ECO:0007669"/>
    <property type="project" value="UniProtKB-SubCell"/>
</dbReference>